<dbReference type="Pfam" id="PF10344">
    <property type="entry name" value="Hobbit"/>
    <property type="match status" value="1"/>
</dbReference>
<feature type="region of interest" description="Disordered" evidence="1">
    <location>
        <begin position="1"/>
        <end position="29"/>
    </location>
</feature>
<gene>
    <name evidence="2" type="ORF">AYBTSS11_LOCUS7331</name>
</gene>
<evidence type="ECO:0000313" key="2">
    <source>
        <dbReference type="EMBL" id="CAJ1936158.1"/>
    </source>
</evidence>
<dbReference type="AlphaFoldDB" id="A0AA86S1R3"/>
<dbReference type="PANTHER" id="PTHR15678">
    <property type="entry name" value="ANTIGEN MLAA-22-RELATED"/>
    <property type="match status" value="1"/>
</dbReference>
<organism evidence="2 3">
    <name type="scientific">Sphenostylis stenocarpa</name>
    <dbReference type="NCBI Taxonomy" id="92480"/>
    <lineage>
        <taxon>Eukaryota</taxon>
        <taxon>Viridiplantae</taxon>
        <taxon>Streptophyta</taxon>
        <taxon>Embryophyta</taxon>
        <taxon>Tracheophyta</taxon>
        <taxon>Spermatophyta</taxon>
        <taxon>Magnoliopsida</taxon>
        <taxon>eudicotyledons</taxon>
        <taxon>Gunneridae</taxon>
        <taxon>Pentapetalae</taxon>
        <taxon>rosids</taxon>
        <taxon>fabids</taxon>
        <taxon>Fabales</taxon>
        <taxon>Fabaceae</taxon>
        <taxon>Papilionoideae</taxon>
        <taxon>50 kb inversion clade</taxon>
        <taxon>NPAAA clade</taxon>
        <taxon>indigoferoid/millettioid clade</taxon>
        <taxon>Phaseoleae</taxon>
        <taxon>Sphenostylis</taxon>
    </lineage>
</organism>
<name>A0AA86S1R3_9FABA</name>
<dbReference type="Proteomes" id="UP001189624">
    <property type="component" value="Chromosome 3"/>
</dbReference>
<accession>A0AA86S1R3</accession>
<proteinExistence type="predicted"/>
<evidence type="ECO:0000313" key="3">
    <source>
        <dbReference type="Proteomes" id="UP001189624"/>
    </source>
</evidence>
<keyword evidence="3" id="KW-1185">Reference proteome</keyword>
<feature type="compositionally biased region" description="Polar residues" evidence="1">
    <location>
        <begin position="20"/>
        <end position="29"/>
    </location>
</feature>
<dbReference type="EMBL" id="OY731400">
    <property type="protein sequence ID" value="CAJ1936158.1"/>
    <property type="molecule type" value="Genomic_DNA"/>
</dbReference>
<protein>
    <submittedName>
        <fullName evidence="2">Uncharacterized protein</fullName>
    </submittedName>
</protein>
<dbReference type="InterPro" id="IPR045167">
    <property type="entry name" value="Hobbit"/>
</dbReference>
<reference evidence="2" key="1">
    <citation type="submission" date="2023-10" db="EMBL/GenBank/DDBJ databases">
        <authorList>
            <person name="Domelevo Entfellner J.-B."/>
        </authorList>
    </citation>
    <scope>NUCLEOTIDE SEQUENCE</scope>
</reference>
<dbReference type="PANTHER" id="PTHR15678:SF10">
    <property type="entry name" value="LOCALIZATION AND RNA POL II PROMOTER FMP27 DOMAIN PROTEIN"/>
    <property type="match status" value="1"/>
</dbReference>
<sequence>MYADLVENGGQRSVKERLNGNGTSGPTWLQQQRQITGKRNEVPNEFLNDIGYDKQGRFLLAAVSGRILAQSYHSILQVGYEMIEQAVNTTDGNSSEYQPEIAWKRWELSVMLEHVQAHVAPTDVDPGAGVQWLPKILRGSPKVMRTCALLERVFMPCDMYFQFTRHKGGTPKLKVILFVSL</sequence>
<evidence type="ECO:0000256" key="1">
    <source>
        <dbReference type="SAM" id="MobiDB-lite"/>
    </source>
</evidence>
<dbReference type="Gramene" id="rna-AYBTSS11_LOCUS7331">
    <property type="protein sequence ID" value="CAJ1936158.1"/>
    <property type="gene ID" value="gene-AYBTSS11_LOCUS7331"/>
</dbReference>